<dbReference type="EMBL" id="BPLR01008557">
    <property type="protein sequence ID" value="GIY25544.1"/>
    <property type="molecule type" value="Genomic_DNA"/>
</dbReference>
<accession>A0AAV4RWQ3</accession>
<keyword evidence="3" id="KW-1185">Reference proteome</keyword>
<name>A0AAV4RWQ3_CAEEX</name>
<evidence type="ECO:0000313" key="2">
    <source>
        <dbReference type="EMBL" id="GIY25544.1"/>
    </source>
</evidence>
<evidence type="ECO:0000313" key="3">
    <source>
        <dbReference type="Proteomes" id="UP001054945"/>
    </source>
</evidence>
<protein>
    <submittedName>
        <fullName evidence="2">Uncharacterized protein</fullName>
    </submittedName>
</protein>
<proteinExistence type="predicted"/>
<dbReference type="AlphaFoldDB" id="A0AAV4RWQ3"/>
<gene>
    <name evidence="2" type="ORF">CEXT_179041</name>
</gene>
<sequence>MKGQRLHRSSVQVITRAGRRLPLIARDCPLCVLGATSDGLVAFKSDRTHACETGSIVGNGGHSTGVNSHTLLPQFGRDMGQIMKVNLGAEQGSEPDSGPQNAWAETGRYWSQGAMKYGSLGTSRPPKGRTGSRQFSREGI</sequence>
<organism evidence="2 3">
    <name type="scientific">Caerostris extrusa</name>
    <name type="common">Bark spider</name>
    <name type="synonym">Caerostris bankana</name>
    <dbReference type="NCBI Taxonomy" id="172846"/>
    <lineage>
        <taxon>Eukaryota</taxon>
        <taxon>Metazoa</taxon>
        <taxon>Ecdysozoa</taxon>
        <taxon>Arthropoda</taxon>
        <taxon>Chelicerata</taxon>
        <taxon>Arachnida</taxon>
        <taxon>Araneae</taxon>
        <taxon>Araneomorphae</taxon>
        <taxon>Entelegynae</taxon>
        <taxon>Araneoidea</taxon>
        <taxon>Araneidae</taxon>
        <taxon>Caerostris</taxon>
    </lineage>
</organism>
<reference evidence="2 3" key="1">
    <citation type="submission" date="2021-06" db="EMBL/GenBank/DDBJ databases">
        <title>Caerostris extrusa draft genome.</title>
        <authorList>
            <person name="Kono N."/>
            <person name="Arakawa K."/>
        </authorList>
    </citation>
    <scope>NUCLEOTIDE SEQUENCE [LARGE SCALE GENOMIC DNA]</scope>
</reference>
<evidence type="ECO:0000256" key="1">
    <source>
        <dbReference type="SAM" id="MobiDB-lite"/>
    </source>
</evidence>
<comment type="caution">
    <text evidence="2">The sequence shown here is derived from an EMBL/GenBank/DDBJ whole genome shotgun (WGS) entry which is preliminary data.</text>
</comment>
<dbReference type="Proteomes" id="UP001054945">
    <property type="component" value="Unassembled WGS sequence"/>
</dbReference>
<feature type="region of interest" description="Disordered" evidence="1">
    <location>
        <begin position="115"/>
        <end position="140"/>
    </location>
</feature>